<reference evidence="1 2" key="1">
    <citation type="journal article" date="2022" name="DNA Res.">
        <title>Chromosomal-level genome assembly of the orchid tree Bauhinia variegata (Leguminosae; Cercidoideae) supports the allotetraploid origin hypothesis of Bauhinia.</title>
        <authorList>
            <person name="Zhong Y."/>
            <person name="Chen Y."/>
            <person name="Zheng D."/>
            <person name="Pang J."/>
            <person name="Liu Y."/>
            <person name="Luo S."/>
            <person name="Meng S."/>
            <person name="Qian L."/>
            <person name="Wei D."/>
            <person name="Dai S."/>
            <person name="Zhou R."/>
        </authorList>
    </citation>
    <scope>NUCLEOTIDE SEQUENCE [LARGE SCALE GENOMIC DNA]</scope>
    <source>
        <strain evidence="1">BV-YZ2020</strain>
    </source>
</reference>
<comment type="caution">
    <text evidence="1">The sequence shown here is derived from an EMBL/GenBank/DDBJ whole genome shotgun (WGS) entry which is preliminary data.</text>
</comment>
<organism evidence="1 2">
    <name type="scientific">Bauhinia variegata</name>
    <name type="common">Purple orchid tree</name>
    <name type="synonym">Phanera variegata</name>
    <dbReference type="NCBI Taxonomy" id="167791"/>
    <lineage>
        <taxon>Eukaryota</taxon>
        <taxon>Viridiplantae</taxon>
        <taxon>Streptophyta</taxon>
        <taxon>Embryophyta</taxon>
        <taxon>Tracheophyta</taxon>
        <taxon>Spermatophyta</taxon>
        <taxon>Magnoliopsida</taxon>
        <taxon>eudicotyledons</taxon>
        <taxon>Gunneridae</taxon>
        <taxon>Pentapetalae</taxon>
        <taxon>rosids</taxon>
        <taxon>fabids</taxon>
        <taxon>Fabales</taxon>
        <taxon>Fabaceae</taxon>
        <taxon>Cercidoideae</taxon>
        <taxon>Cercideae</taxon>
        <taxon>Bauhiniinae</taxon>
        <taxon>Bauhinia</taxon>
    </lineage>
</organism>
<sequence>MKNLEKLDLSSNRFSDNLPQCLSNLSKLRVLDLTNNMLSGNFPSFIVNLTSLEYISLHENDIEGTFLLRTLANHSKLEVLHLLSRSSMLQVETENPQWHPTFRLKSLILQRCNLNMKSGRTIPTFLLFQNNLKYVDLSHNNMVGTFPSWLMQNNYGLKVFILRNNSLVVNSFEGNIPSSIGEMRQLMSLDLSNNRFIGEIAEQLITNCTYLQYLRLSNNFLQGQIIPKSLTQTWLEYLYLNNNNFSGKVEEAVGNITSLTVMDISNNSISGQIPSSIGRCSFLKVLLMAENQLEGQIPSGLFNLQYLEILDLSHNKLSRSGPNLNLTSLRFLHLQNNGLSSSITYMFSMTSKLEVLDLRDNKFSGHIPTWISKFSKLAVLLLGGNNFRGHIPIKLCEIKTYSMLDLSHNKFNGSIPSCIANLPFQVPEYVDYHPRFEIFPSRGPLYDAVTFEDIYSNAIMKLNEDFLQTIGNPNICGPLLRSYMGNTPPSPVLQSDEGESKEGAIDVMAFYWSFAGAYVSILLGLAVVLCINVHWRLTWFRLVDRLLLYINVQQHMAWFCLVDRCIP</sequence>
<gene>
    <name evidence="1" type="ORF">L6164_028456</name>
</gene>
<protein>
    <submittedName>
        <fullName evidence="1">Uncharacterized protein</fullName>
    </submittedName>
</protein>
<dbReference type="EMBL" id="CM039437">
    <property type="protein sequence ID" value="KAI4305067.1"/>
    <property type="molecule type" value="Genomic_DNA"/>
</dbReference>
<dbReference type="Proteomes" id="UP000828941">
    <property type="component" value="Chromosome 12"/>
</dbReference>
<proteinExistence type="predicted"/>
<accession>A0ACB9L5Z6</accession>
<keyword evidence="2" id="KW-1185">Reference proteome</keyword>
<evidence type="ECO:0000313" key="1">
    <source>
        <dbReference type="EMBL" id="KAI4305067.1"/>
    </source>
</evidence>
<evidence type="ECO:0000313" key="2">
    <source>
        <dbReference type="Proteomes" id="UP000828941"/>
    </source>
</evidence>
<name>A0ACB9L5Z6_BAUVA</name>